<dbReference type="RefSeq" id="WP_244840950.1">
    <property type="nucleotide sequence ID" value="NZ_CP107006.1"/>
</dbReference>
<gene>
    <name evidence="2" type="ORF">MKQ68_00265</name>
</gene>
<dbReference type="Proteomes" id="UP001162741">
    <property type="component" value="Chromosome"/>
</dbReference>
<dbReference type="Pfam" id="PF19266">
    <property type="entry name" value="CIS_tube"/>
    <property type="match status" value="1"/>
</dbReference>
<name>A0ABY6J1I1_9BACT</name>
<accession>A0ABY6J1I1</accession>
<organism evidence="2 3">
    <name type="scientific">Chitinophaga horti</name>
    <dbReference type="NCBI Taxonomy" id="2920382"/>
    <lineage>
        <taxon>Bacteria</taxon>
        <taxon>Pseudomonadati</taxon>
        <taxon>Bacteroidota</taxon>
        <taxon>Chitinophagia</taxon>
        <taxon>Chitinophagales</taxon>
        <taxon>Chitinophagaceae</taxon>
        <taxon>Chitinophaga</taxon>
    </lineage>
</organism>
<dbReference type="InterPro" id="IPR045361">
    <property type="entry name" value="CIS_tube_prot_N"/>
</dbReference>
<feature type="domain" description="LysM" evidence="1">
    <location>
        <begin position="186"/>
        <end position="233"/>
    </location>
</feature>
<reference evidence="2" key="1">
    <citation type="submission" date="2022-10" db="EMBL/GenBank/DDBJ databases">
        <title>Chitinophaga sp. nov., isolated from soil.</title>
        <authorList>
            <person name="Jeon C.O."/>
        </authorList>
    </citation>
    <scope>NUCLEOTIDE SEQUENCE</scope>
    <source>
        <strain evidence="2">R8</strain>
    </source>
</reference>
<protein>
    <submittedName>
        <fullName evidence="2">LysM peptidoglycan-binding domain-containing protein</fullName>
    </submittedName>
</protein>
<sequence>MFDEGTLEKMKIIPCSDANYTEAPGMEPYLVQINPESYSLSQQIRFNEAQAQGNSAAQLQFSSSSPQELEFDFIFDGTGVISQGNALLKIASIFGAGEKLSVPEELTKFKAVVLTYVGDIHEPRYVKLVWGTLLFKCRLTNLRVTYKLFKPDGTPLRASAKCTFRESIEPVEREAIESNSSPDLTHMRVVKEGDTLPLMTYRIYGDSKYYLEVARVNKLVNFRKLTAGQKIYFPPIQK</sequence>
<dbReference type="PROSITE" id="PS51782">
    <property type="entry name" value="LYSM"/>
    <property type="match status" value="1"/>
</dbReference>
<evidence type="ECO:0000259" key="1">
    <source>
        <dbReference type="PROSITE" id="PS51782"/>
    </source>
</evidence>
<dbReference type="EMBL" id="CP107006">
    <property type="protein sequence ID" value="UYQ93533.1"/>
    <property type="molecule type" value="Genomic_DNA"/>
</dbReference>
<keyword evidence="3" id="KW-1185">Reference proteome</keyword>
<dbReference type="InterPro" id="IPR018392">
    <property type="entry name" value="LysM"/>
</dbReference>
<evidence type="ECO:0000313" key="3">
    <source>
        <dbReference type="Proteomes" id="UP001162741"/>
    </source>
</evidence>
<proteinExistence type="predicted"/>
<evidence type="ECO:0000313" key="2">
    <source>
        <dbReference type="EMBL" id="UYQ93533.1"/>
    </source>
</evidence>